<keyword evidence="3" id="KW-1185">Reference proteome</keyword>
<protein>
    <submittedName>
        <fullName evidence="2">Uncharacterized protein</fullName>
    </submittedName>
</protein>
<evidence type="ECO:0000256" key="1">
    <source>
        <dbReference type="SAM" id="MobiDB-lite"/>
    </source>
</evidence>
<feature type="compositionally biased region" description="Polar residues" evidence="1">
    <location>
        <begin position="275"/>
        <end position="284"/>
    </location>
</feature>
<proteinExistence type="predicted"/>
<organism evidence="2 3">
    <name type="scientific">Aulographum hederae CBS 113979</name>
    <dbReference type="NCBI Taxonomy" id="1176131"/>
    <lineage>
        <taxon>Eukaryota</taxon>
        <taxon>Fungi</taxon>
        <taxon>Dikarya</taxon>
        <taxon>Ascomycota</taxon>
        <taxon>Pezizomycotina</taxon>
        <taxon>Dothideomycetes</taxon>
        <taxon>Pleosporomycetidae</taxon>
        <taxon>Aulographales</taxon>
        <taxon>Aulographaceae</taxon>
    </lineage>
</organism>
<evidence type="ECO:0000313" key="3">
    <source>
        <dbReference type="Proteomes" id="UP000800041"/>
    </source>
</evidence>
<feature type="region of interest" description="Disordered" evidence="1">
    <location>
        <begin position="515"/>
        <end position="539"/>
    </location>
</feature>
<feature type="compositionally biased region" description="Acidic residues" evidence="1">
    <location>
        <begin position="287"/>
        <end position="296"/>
    </location>
</feature>
<sequence>MSLSFIGIFSSVPLAHVEISKFFRTRDGRNSHDLEVLWFILGILFDGKYLALLTHPSTTFTPSARIVGWFDGIGELELTTRLVTPEEHIQAKPGKAPTPVQHPTGSQVCIADEIEGLELAATSVTTPEEIPTPHSCIPQMPVSLNSDDFAGLQELEKWELAHFGTISTKASCEHIFLPTTPKLNSSDFETCQLEDIEDLDLALSPDESDEAFSIDISAPSSECGREGDQKQDKTGSITPTQVQGELLDTNAFEFLNDKEKVFREEEERLEEASNIFDQSISQLGDFSCEEDSEEDDGSRTITPTPSHGDPLDTDTFELPNHDEEIFREEEERLEEASKSPAQFRGELLDINDFEFPDDDNEIARQEEERFKEASKPRASTPCYLDRYLADDEAFVGYEKAEPTHQAPVIANGSHETRPHNSFEVLPIDFIPILDLKSYRPFGYRLYDERQHPWYREENGEKIYEDLQLYRCPNGTVVYWLEPHFDPKDPEPGWFAIWYTMRRKRELELESRTSLRRQGKWHPMQAARKARKAPHPLRQT</sequence>
<feature type="compositionally biased region" description="Basic residues" evidence="1">
    <location>
        <begin position="527"/>
        <end position="539"/>
    </location>
</feature>
<reference evidence="2" key="1">
    <citation type="journal article" date="2020" name="Stud. Mycol.">
        <title>101 Dothideomycetes genomes: a test case for predicting lifestyles and emergence of pathogens.</title>
        <authorList>
            <person name="Haridas S."/>
            <person name="Albert R."/>
            <person name="Binder M."/>
            <person name="Bloem J."/>
            <person name="Labutti K."/>
            <person name="Salamov A."/>
            <person name="Andreopoulos B."/>
            <person name="Baker S."/>
            <person name="Barry K."/>
            <person name="Bills G."/>
            <person name="Bluhm B."/>
            <person name="Cannon C."/>
            <person name="Castanera R."/>
            <person name="Culley D."/>
            <person name="Daum C."/>
            <person name="Ezra D."/>
            <person name="Gonzalez J."/>
            <person name="Henrissat B."/>
            <person name="Kuo A."/>
            <person name="Liang C."/>
            <person name="Lipzen A."/>
            <person name="Lutzoni F."/>
            <person name="Magnuson J."/>
            <person name="Mondo S."/>
            <person name="Nolan M."/>
            <person name="Ohm R."/>
            <person name="Pangilinan J."/>
            <person name="Park H.-J."/>
            <person name="Ramirez L."/>
            <person name="Alfaro M."/>
            <person name="Sun H."/>
            <person name="Tritt A."/>
            <person name="Yoshinaga Y."/>
            <person name="Zwiers L.-H."/>
            <person name="Turgeon B."/>
            <person name="Goodwin S."/>
            <person name="Spatafora J."/>
            <person name="Crous P."/>
            <person name="Grigoriev I."/>
        </authorList>
    </citation>
    <scope>NUCLEOTIDE SEQUENCE</scope>
    <source>
        <strain evidence="2">CBS 113979</strain>
    </source>
</reference>
<dbReference type="AlphaFoldDB" id="A0A6G1GVR6"/>
<feature type="compositionally biased region" description="Basic and acidic residues" evidence="1">
    <location>
        <begin position="223"/>
        <end position="233"/>
    </location>
</feature>
<feature type="region of interest" description="Disordered" evidence="1">
    <location>
        <begin position="269"/>
        <end position="317"/>
    </location>
</feature>
<accession>A0A6G1GVR6</accession>
<evidence type="ECO:0000313" key="2">
    <source>
        <dbReference type="EMBL" id="KAF1985051.1"/>
    </source>
</evidence>
<dbReference type="Proteomes" id="UP000800041">
    <property type="component" value="Unassembled WGS sequence"/>
</dbReference>
<dbReference type="EMBL" id="ML977164">
    <property type="protein sequence ID" value="KAF1985051.1"/>
    <property type="molecule type" value="Genomic_DNA"/>
</dbReference>
<name>A0A6G1GVR6_9PEZI</name>
<feature type="region of interest" description="Disordered" evidence="1">
    <location>
        <begin position="215"/>
        <end position="239"/>
    </location>
</feature>
<gene>
    <name evidence="2" type="ORF">K402DRAFT_433085</name>
</gene>